<keyword evidence="2" id="KW-1133">Transmembrane helix</keyword>
<dbReference type="PANTHER" id="PTHR35519:SF2">
    <property type="entry name" value="PH DOMAIN PROTEIN"/>
    <property type="match status" value="1"/>
</dbReference>
<sequence length="156" mass="17361">MADKPETNLTALQPKTEGERGRARRMNTMQDLPIGNDPASIRRRIEAMEMVLERSFVIPGINRPVGLDAIIGLVPVVGDIIAMGLGAWIVWEARNLGLPKWKLWRMAGNVAFDSAVGAVPVAGDLFDFMFRSNTRNLRIVKKHLDKHHPASKVIDQ</sequence>
<accession>A0ABP9JYW6</accession>
<dbReference type="EMBL" id="BAABHV010000001">
    <property type="protein sequence ID" value="GAA5046873.1"/>
    <property type="molecule type" value="Genomic_DNA"/>
</dbReference>
<organism evidence="3 4">
    <name type="scientific">Erythrobacter westpacificensis</name>
    <dbReference type="NCBI Taxonomy" id="1055231"/>
    <lineage>
        <taxon>Bacteria</taxon>
        <taxon>Pseudomonadati</taxon>
        <taxon>Pseudomonadota</taxon>
        <taxon>Alphaproteobacteria</taxon>
        <taxon>Sphingomonadales</taxon>
        <taxon>Erythrobacteraceae</taxon>
        <taxon>Erythrobacter/Porphyrobacter group</taxon>
        <taxon>Erythrobacter</taxon>
    </lineage>
</organism>
<dbReference type="InterPro" id="IPR025187">
    <property type="entry name" value="DUF4112"/>
</dbReference>
<protein>
    <submittedName>
        <fullName evidence="3">DUF4112 domain-containing protein</fullName>
    </submittedName>
</protein>
<proteinExistence type="predicted"/>
<dbReference type="Pfam" id="PF13430">
    <property type="entry name" value="DUF4112"/>
    <property type="match status" value="1"/>
</dbReference>
<name>A0ABP9JYW6_9SPHN</name>
<comment type="caution">
    <text evidence="3">The sequence shown here is derived from an EMBL/GenBank/DDBJ whole genome shotgun (WGS) entry which is preliminary data.</text>
</comment>
<evidence type="ECO:0000256" key="2">
    <source>
        <dbReference type="SAM" id="Phobius"/>
    </source>
</evidence>
<dbReference type="PANTHER" id="PTHR35519">
    <property type="entry name" value="MEMBRANE PROTEINS"/>
    <property type="match status" value="1"/>
</dbReference>
<feature type="region of interest" description="Disordered" evidence="1">
    <location>
        <begin position="1"/>
        <end position="22"/>
    </location>
</feature>
<keyword evidence="2" id="KW-0472">Membrane</keyword>
<keyword evidence="2" id="KW-0812">Transmembrane</keyword>
<evidence type="ECO:0000256" key="1">
    <source>
        <dbReference type="SAM" id="MobiDB-lite"/>
    </source>
</evidence>
<keyword evidence="4" id="KW-1185">Reference proteome</keyword>
<reference evidence="4" key="1">
    <citation type="journal article" date="2019" name="Int. J. Syst. Evol. Microbiol.">
        <title>The Global Catalogue of Microorganisms (GCM) 10K type strain sequencing project: providing services to taxonomists for standard genome sequencing and annotation.</title>
        <authorList>
            <consortium name="The Broad Institute Genomics Platform"/>
            <consortium name="The Broad Institute Genome Sequencing Center for Infectious Disease"/>
            <person name="Wu L."/>
            <person name="Ma J."/>
        </authorList>
    </citation>
    <scope>NUCLEOTIDE SEQUENCE [LARGE SCALE GENOMIC DNA]</scope>
    <source>
        <strain evidence="4">JCM 18014</strain>
    </source>
</reference>
<gene>
    <name evidence="3" type="ORF">GCM10023208_02680</name>
</gene>
<evidence type="ECO:0000313" key="3">
    <source>
        <dbReference type="EMBL" id="GAA5046873.1"/>
    </source>
</evidence>
<dbReference type="Proteomes" id="UP001500518">
    <property type="component" value="Unassembled WGS sequence"/>
</dbReference>
<feature type="transmembrane region" description="Helical" evidence="2">
    <location>
        <begin position="69"/>
        <end position="91"/>
    </location>
</feature>
<evidence type="ECO:0000313" key="4">
    <source>
        <dbReference type="Proteomes" id="UP001500518"/>
    </source>
</evidence>